<dbReference type="EMBL" id="JACOFV010000026">
    <property type="protein sequence ID" value="MBC3864250.1"/>
    <property type="molecule type" value="Genomic_DNA"/>
</dbReference>
<proteinExistence type="predicted"/>
<organism evidence="1 2">
    <name type="scientific">Undibacterium jejuense</name>
    <dbReference type="NCBI Taxonomy" id="1344949"/>
    <lineage>
        <taxon>Bacteria</taxon>
        <taxon>Pseudomonadati</taxon>
        <taxon>Pseudomonadota</taxon>
        <taxon>Betaproteobacteria</taxon>
        <taxon>Burkholderiales</taxon>
        <taxon>Oxalobacteraceae</taxon>
        <taxon>Undibacterium</taxon>
    </lineage>
</organism>
<protein>
    <recommendedName>
        <fullName evidence="3">DUF5679 domain-containing protein</fullName>
    </recommendedName>
</protein>
<sequence>MENNVFHLPQFTPTAKKMWMAIPLNFRNQLLENVYCGECRGVTTITNYSGSVKSGTLILSGKCKACGAEVARVID</sequence>
<evidence type="ECO:0000313" key="1">
    <source>
        <dbReference type="EMBL" id="MBC3864250.1"/>
    </source>
</evidence>
<dbReference type="AlphaFoldDB" id="A0A923HJL0"/>
<dbReference type="Proteomes" id="UP000634011">
    <property type="component" value="Unassembled WGS sequence"/>
</dbReference>
<name>A0A923HJL0_9BURK</name>
<evidence type="ECO:0008006" key="3">
    <source>
        <dbReference type="Google" id="ProtNLM"/>
    </source>
</evidence>
<accession>A0A923HJL0</accession>
<evidence type="ECO:0000313" key="2">
    <source>
        <dbReference type="Proteomes" id="UP000634011"/>
    </source>
</evidence>
<dbReference type="RefSeq" id="WP_186914207.1">
    <property type="nucleotide sequence ID" value="NZ_JACOFV010000026.1"/>
</dbReference>
<gene>
    <name evidence="1" type="ORF">H8K32_19275</name>
</gene>
<keyword evidence="2" id="KW-1185">Reference proteome</keyword>
<comment type="caution">
    <text evidence="1">The sequence shown here is derived from an EMBL/GenBank/DDBJ whole genome shotgun (WGS) entry which is preliminary data.</text>
</comment>
<reference evidence="1" key="1">
    <citation type="submission" date="2020-08" db="EMBL/GenBank/DDBJ databases">
        <title>Novel species isolated from subtropical streams in China.</title>
        <authorList>
            <person name="Lu H."/>
        </authorList>
    </citation>
    <scope>NUCLEOTIDE SEQUENCE</scope>
    <source>
        <strain evidence="1">KACC 12607</strain>
    </source>
</reference>